<dbReference type="AlphaFoldDB" id="A0AAV7VCZ0"/>
<comment type="caution">
    <text evidence="2">The sequence shown here is derived from an EMBL/GenBank/DDBJ whole genome shotgun (WGS) entry which is preliminary data.</text>
</comment>
<reference evidence="2" key="1">
    <citation type="journal article" date="2022" name="bioRxiv">
        <title>Sequencing and chromosome-scale assembly of the giantPleurodeles waltlgenome.</title>
        <authorList>
            <person name="Brown T."/>
            <person name="Elewa A."/>
            <person name="Iarovenko S."/>
            <person name="Subramanian E."/>
            <person name="Araus A.J."/>
            <person name="Petzold A."/>
            <person name="Susuki M."/>
            <person name="Suzuki K.-i.T."/>
            <person name="Hayashi T."/>
            <person name="Toyoda A."/>
            <person name="Oliveira C."/>
            <person name="Osipova E."/>
            <person name="Leigh N.D."/>
            <person name="Simon A."/>
            <person name="Yun M.H."/>
        </authorList>
    </citation>
    <scope>NUCLEOTIDE SEQUENCE</scope>
    <source>
        <strain evidence="2">20211129_DDA</strain>
        <tissue evidence="2">Liver</tissue>
    </source>
</reference>
<organism evidence="2 3">
    <name type="scientific">Pleurodeles waltl</name>
    <name type="common">Iberian ribbed newt</name>
    <dbReference type="NCBI Taxonomy" id="8319"/>
    <lineage>
        <taxon>Eukaryota</taxon>
        <taxon>Metazoa</taxon>
        <taxon>Chordata</taxon>
        <taxon>Craniata</taxon>
        <taxon>Vertebrata</taxon>
        <taxon>Euteleostomi</taxon>
        <taxon>Amphibia</taxon>
        <taxon>Batrachia</taxon>
        <taxon>Caudata</taxon>
        <taxon>Salamandroidea</taxon>
        <taxon>Salamandridae</taxon>
        <taxon>Pleurodelinae</taxon>
        <taxon>Pleurodeles</taxon>
    </lineage>
</organism>
<feature type="compositionally biased region" description="Basic and acidic residues" evidence="1">
    <location>
        <begin position="15"/>
        <end position="27"/>
    </location>
</feature>
<proteinExistence type="predicted"/>
<feature type="region of interest" description="Disordered" evidence="1">
    <location>
        <begin position="1"/>
        <end position="31"/>
    </location>
</feature>
<dbReference type="EMBL" id="JANPWB010000003">
    <property type="protein sequence ID" value="KAJ1199473.1"/>
    <property type="molecule type" value="Genomic_DNA"/>
</dbReference>
<dbReference type="Proteomes" id="UP001066276">
    <property type="component" value="Chromosome 2_1"/>
</dbReference>
<protein>
    <recommendedName>
        <fullName evidence="4">t-SNARE coiled-coil homology domain-containing protein</fullName>
    </recommendedName>
</protein>
<evidence type="ECO:0000313" key="2">
    <source>
        <dbReference type="EMBL" id="KAJ1199473.1"/>
    </source>
</evidence>
<evidence type="ECO:0000256" key="1">
    <source>
        <dbReference type="SAM" id="MobiDB-lite"/>
    </source>
</evidence>
<evidence type="ECO:0008006" key="4">
    <source>
        <dbReference type="Google" id="ProtNLM"/>
    </source>
</evidence>
<evidence type="ECO:0000313" key="3">
    <source>
        <dbReference type="Proteomes" id="UP001066276"/>
    </source>
</evidence>
<sequence length="71" mass="7939">MGKTEQRQAKLSFEGGRRRGEERRGEVQMEEGALDASARSMFLDLKSSLAGIDVKLDHLTEKMGCVRARVD</sequence>
<name>A0AAV7VCZ0_PLEWA</name>
<gene>
    <name evidence="2" type="ORF">NDU88_003307</name>
</gene>
<keyword evidence="3" id="KW-1185">Reference proteome</keyword>
<accession>A0AAV7VCZ0</accession>